<feature type="domain" description="ABC3 transporter permease C-terminal" evidence="7">
    <location>
        <begin position="683"/>
        <end position="795"/>
    </location>
</feature>
<feature type="transmembrane region" description="Helical" evidence="6">
    <location>
        <begin position="16"/>
        <end position="36"/>
    </location>
</feature>
<feature type="transmembrane region" description="Helical" evidence="6">
    <location>
        <begin position="374"/>
        <end position="396"/>
    </location>
</feature>
<dbReference type="InterPro" id="IPR050250">
    <property type="entry name" value="Macrolide_Exporter_MacB"/>
</dbReference>
<evidence type="ECO:0000256" key="5">
    <source>
        <dbReference type="ARBA" id="ARBA00023136"/>
    </source>
</evidence>
<dbReference type="PANTHER" id="PTHR30572">
    <property type="entry name" value="MEMBRANE COMPONENT OF TRANSPORTER-RELATED"/>
    <property type="match status" value="1"/>
</dbReference>
<keyword evidence="5 6" id="KW-0472">Membrane</keyword>
<dbReference type="STRING" id="407022.SAMN05661044_03199"/>
<dbReference type="InterPro" id="IPR003838">
    <property type="entry name" value="ABC3_permease_C"/>
</dbReference>
<name>A0A1H7SH76_OLID1</name>
<feature type="transmembrane region" description="Helical" evidence="6">
    <location>
        <begin position="734"/>
        <end position="751"/>
    </location>
</feature>
<gene>
    <name evidence="9" type="ORF">SAMN05661044_03199</name>
</gene>
<keyword evidence="3 6" id="KW-0812">Transmembrane</keyword>
<dbReference type="OrthoDB" id="1451596at2"/>
<dbReference type="Proteomes" id="UP000199421">
    <property type="component" value="Unassembled WGS sequence"/>
</dbReference>
<dbReference type="Pfam" id="PF12704">
    <property type="entry name" value="MacB_PCD"/>
    <property type="match status" value="1"/>
</dbReference>
<organism evidence="9 10">
    <name type="scientific">Olivibacter domesticus</name>
    <name type="common">Pseudosphingobacterium domesticum</name>
    <dbReference type="NCBI Taxonomy" id="407022"/>
    <lineage>
        <taxon>Bacteria</taxon>
        <taxon>Pseudomonadati</taxon>
        <taxon>Bacteroidota</taxon>
        <taxon>Sphingobacteriia</taxon>
        <taxon>Sphingobacteriales</taxon>
        <taxon>Sphingobacteriaceae</taxon>
        <taxon>Olivibacter</taxon>
    </lineage>
</organism>
<dbReference type="InterPro" id="IPR025857">
    <property type="entry name" value="MacB_PCD"/>
</dbReference>
<protein>
    <submittedName>
        <fullName evidence="9">Duplicated orphan permease</fullName>
    </submittedName>
</protein>
<keyword evidence="2" id="KW-1003">Cell membrane</keyword>
<dbReference type="AlphaFoldDB" id="A0A1H7SH76"/>
<evidence type="ECO:0000256" key="6">
    <source>
        <dbReference type="SAM" id="Phobius"/>
    </source>
</evidence>
<evidence type="ECO:0000259" key="7">
    <source>
        <dbReference type="Pfam" id="PF02687"/>
    </source>
</evidence>
<keyword evidence="10" id="KW-1185">Reference proteome</keyword>
<evidence type="ECO:0000256" key="2">
    <source>
        <dbReference type="ARBA" id="ARBA00022475"/>
    </source>
</evidence>
<feature type="transmembrane region" description="Helical" evidence="6">
    <location>
        <begin position="339"/>
        <end position="362"/>
    </location>
</feature>
<dbReference type="RefSeq" id="WP_093326342.1">
    <property type="nucleotide sequence ID" value="NZ_FOAF01000003.1"/>
</dbReference>
<comment type="subcellular location">
    <subcellularLocation>
        <location evidence="1">Cell membrane</location>
        <topology evidence="1">Multi-pass membrane protein</topology>
    </subcellularLocation>
</comment>
<evidence type="ECO:0000256" key="4">
    <source>
        <dbReference type="ARBA" id="ARBA00022989"/>
    </source>
</evidence>
<dbReference type="Pfam" id="PF02687">
    <property type="entry name" value="FtsX"/>
    <property type="match status" value="2"/>
</dbReference>
<accession>A0A1H7SH76</accession>
<feature type="domain" description="ABC3 transporter permease C-terminal" evidence="7">
    <location>
        <begin position="291"/>
        <end position="404"/>
    </location>
</feature>
<dbReference type="PANTHER" id="PTHR30572:SF18">
    <property type="entry name" value="ABC-TYPE MACROLIDE FAMILY EXPORT SYSTEM PERMEASE COMPONENT 2"/>
    <property type="match status" value="1"/>
</dbReference>
<dbReference type="EMBL" id="FOAF01000003">
    <property type="protein sequence ID" value="SEL71064.1"/>
    <property type="molecule type" value="Genomic_DNA"/>
</dbReference>
<evidence type="ECO:0000313" key="10">
    <source>
        <dbReference type="Proteomes" id="UP000199421"/>
    </source>
</evidence>
<feature type="domain" description="MacB-like periplasmic core" evidence="8">
    <location>
        <begin position="18"/>
        <end position="240"/>
    </location>
</feature>
<feature type="transmembrane region" description="Helical" evidence="6">
    <location>
        <begin position="429"/>
        <end position="447"/>
    </location>
</feature>
<feature type="transmembrane region" description="Helical" evidence="6">
    <location>
        <begin position="763"/>
        <end position="785"/>
    </location>
</feature>
<feature type="transmembrane region" description="Helical" evidence="6">
    <location>
        <begin position="679"/>
        <end position="704"/>
    </location>
</feature>
<evidence type="ECO:0000256" key="3">
    <source>
        <dbReference type="ARBA" id="ARBA00022692"/>
    </source>
</evidence>
<keyword evidence="4 6" id="KW-1133">Transmembrane helix</keyword>
<sequence>MKQLHLTLRHLWRNKLFTALNILGLAIGISASWIIYRMVSYEFSYDQHEPDRDRIFQFYTHGEKGDGSSRDQIFIPKAILPHVLHDISGVEKTAPLYYQNFSSAVTHDGRTLDQLDEQVATLPDYFEMLGYQWLAGNSKQAIAPDKVVLTAKRAQRYFPGKSPDDIVGQTITYNDTVQKTVSGVIADLDYLNSFPAQEFFALNQEDLANTDWQRVSSEELLFVKLKKGVSTNSVLDQLNRINSSLNRDFFKEHKFKIDYKLLPLAEKHFATHLTLRSRTVSKPVLFGLLGIAAFLLALACINYVNLTTAQLPQRAKEIGIRKTLGGKSSSLIWSYLKETFATCMLAVLLSVLITTIGLRIFAEYLPEGMNHFNNYAEMLLFSIALIVGITLIAGIYPSWLATRVQTVRVLKGEINQSVGGYQLNLRKGLIVFQFVIAQLFAVCAIIIGQQLRYTLNKDLGFQHEAIVTVDIPYKVQADSSYQGKQFVLKRMIEQHAEISNVALGDIPMSDWMNGWGMDYRSDTGTVQKGLLFKNVDADYLKVYQIPLLAGRTLQETDTMQELLINETALKNFGFRKPQDAIGQILYQGGSPRFIVGVFRDFHQFSLKSEIPALAFSAVKPRLSSFNIKLAGKRSSSLASTIALVEKEWKQVYPGFDFQYQFYDDTIRNLYQQERRTAKLISAATIVTLLISCLGLYGLAALTAFQRTKEIGIRKVLGATVNGIISLLSKDFVKLVLIALLIATPIAWWAMNKWLENFVYKIEIQWWMFAFAGFGAIFIALLTVGFQAVKAAIANPVDSLRNE</sequence>
<dbReference type="GO" id="GO:0005886">
    <property type="term" value="C:plasma membrane"/>
    <property type="evidence" value="ECO:0007669"/>
    <property type="project" value="UniProtKB-SubCell"/>
</dbReference>
<evidence type="ECO:0000256" key="1">
    <source>
        <dbReference type="ARBA" id="ARBA00004651"/>
    </source>
</evidence>
<dbReference type="GO" id="GO:0022857">
    <property type="term" value="F:transmembrane transporter activity"/>
    <property type="evidence" value="ECO:0007669"/>
    <property type="project" value="TreeGrafter"/>
</dbReference>
<feature type="transmembrane region" description="Helical" evidence="6">
    <location>
        <begin position="284"/>
        <end position="304"/>
    </location>
</feature>
<evidence type="ECO:0000259" key="8">
    <source>
        <dbReference type="Pfam" id="PF12704"/>
    </source>
</evidence>
<evidence type="ECO:0000313" key="9">
    <source>
        <dbReference type="EMBL" id="SEL71064.1"/>
    </source>
</evidence>
<proteinExistence type="predicted"/>
<reference evidence="10" key="1">
    <citation type="submission" date="2016-10" db="EMBL/GenBank/DDBJ databases">
        <authorList>
            <person name="Varghese N."/>
            <person name="Submissions S."/>
        </authorList>
    </citation>
    <scope>NUCLEOTIDE SEQUENCE [LARGE SCALE GENOMIC DNA]</scope>
    <source>
        <strain evidence="10">DSM 18733</strain>
    </source>
</reference>